<gene>
    <name evidence="1" type="ORF">TorRG33x02_073710</name>
</gene>
<comment type="caution">
    <text evidence="1">The sequence shown here is derived from an EMBL/GenBank/DDBJ whole genome shotgun (WGS) entry which is preliminary data.</text>
</comment>
<proteinExistence type="predicted"/>
<keyword evidence="2" id="KW-1185">Reference proteome</keyword>
<name>A0A2P5FGU6_TREOI</name>
<organism evidence="1 2">
    <name type="scientific">Trema orientale</name>
    <name type="common">Charcoal tree</name>
    <name type="synonym">Celtis orientalis</name>
    <dbReference type="NCBI Taxonomy" id="63057"/>
    <lineage>
        <taxon>Eukaryota</taxon>
        <taxon>Viridiplantae</taxon>
        <taxon>Streptophyta</taxon>
        <taxon>Embryophyta</taxon>
        <taxon>Tracheophyta</taxon>
        <taxon>Spermatophyta</taxon>
        <taxon>Magnoliopsida</taxon>
        <taxon>eudicotyledons</taxon>
        <taxon>Gunneridae</taxon>
        <taxon>Pentapetalae</taxon>
        <taxon>rosids</taxon>
        <taxon>fabids</taxon>
        <taxon>Rosales</taxon>
        <taxon>Cannabaceae</taxon>
        <taxon>Trema</taxon>
    </lineage>
</organism>
<accession>A0A2P5FGU6</accession>
<dbReference type="Proteomes" id="UP000237000">
    <property type="component" value="Unassembled WGS sequence"/>
</dbReference>
<evidence type="ECO:0000313" key="2">
    <source>
        <dbReference type="Proteomes" id="UP000237000"/>
    </source>
</evidence>
<sequence length="137" mass="15357">MRFLRNDWSGFSTVNPNPVARKVAINGNTKTASKNDHRSPTHFAVAIPDTVVGPPTLEFDAISNNFRFKGNIAWPIQGSMRDEQCNMDSKEIMKIFGAVQITLQMFPQAPTTVPWKTTGSKISFLEHVTSSRELDFE</sequence>
<dbReference type="EMBL" id="JXTC01000035">
    <property type="protein sequence ID" value="PON96992.1"/>
    <property type="molecule type" value="Genomic_DNA"/>
</dbReference>
<evidence type="ECO:0000313" key="1">
    <source>
        <dbReference type="EMBL" id="PON96992.1"/>
    </source>
</evidence>
<dbReference type="AlphaFoldDB" id="A0A2P5FGU6"/>
<protein>
    <submittedName>
        <fullName evidence="1">Uncharacterized protein</fullName>
    </submittedName>
</protein>
<dbReference type="OrthoDB" id="1911452at2759"/>
<reference evidence="2" key="1">
    <citation type="submission" date="2016-06" db="EMBL/GenBank/DDBJ databases">
        <title>Parallel loss of symbiosis genes in relatives of nitrogen-fixing non-legume Parasponia.</title>
        <authorList>
            <person name="Van Velzen R."/>
            <person name="Holmer R."/>
            <person name="Bu F."/>
            <person name="Rutten L."/>
            <person name="Van Zeijl A."/>
            <person name="Liu W."/>
            <person name="Santuari L."/>
            <person name="Cao Q."/>
            <person name="Sharma T."/>
            <person name="Shen D."/>
            <person name="Roswanjaya Y."/>
            <person name="Wardhani T."/>
            <person name="Kalhor M.S."/>
            <person name="Jansen J."/>
            <person name="Van den Hoogen J."/>
            <person name="Gungor B."/>
            <person name="Hartog M."/>
            <person name="Hontelez J."/>
            <person name="Verver J."/>
            <person name="Yang W.-C."/>
            <person name="Schijlen E."/>
            <person name="Repin R."/>
            <person name="Schilthuizen M."/>
            <person name="Schranz E."/>
            <person name="Heidstra R."/>
            <person name="Miyata K."/>
            <person name="Fedorova E."/>
            <person name="Kohlen W."/>
            <person name="Bisseling T."/>
            <person name="Smit S."/>
            <person name="Geurts R."/>
        </authorList>
    </citation>
    <scope>NUCLEOTIDE SEQUENCE [LARGE SCALE GENOMIC DNA]</scope>
    <source>
        <strain evidence="2">cv. RG33-2</strain>
    </source>
</reference>
<dbReference type="InParanoid" id="A0A2P5FGU6"/>